<dbReference type="OrthoDB" id="9553999at2"/>
<dbReference type="EMBL" id="CP036422">
    <property type="protein sequence ID" value="QFU77363.1"/>
    <property type="molecule type" value="Genomic_DNA"/>
</dbReference>
<proteinExistence type="predicted"/>
<gene>
    <name evidence="1" type="ORF">EY643_17775</name>
</gene>
<keyword evidence="2" id="KW-1185">Reference proteome</keyword>
<accession>A0A5P9NNB3</accession>
<organism evidence="1 2">
    <name type="scientific">Halioglobus maricola</name>
    <dbReference type="NCBI Taxonomy" id="2601894"/>
    <lineage>
        <taxon>Bacteria</taxon>
        <taxon>Pseudomonadati</taxon>
        <taxon>Pseudomonadota</taxon>
        <taxon>Gammaproteobacteria</taxon>
        <taxon>Cellvibrionales</taxon>
        <taxon>Halieaceae</taxon>
        <taxon>Halioglobus</taxon>
    </lineage>
</organism>
<name>A0A5P9NNB3_9GAMM</name>
<dbReference type="KEGG" id="halc:EY643_17775"/>
<dbReference type="AlphaFoldDB" id="A0A5P9NNB3"/>
<evidence type="ECO:0000313" key="1">
    <source>
        <dbReference type="EMBL" id="QFU77363.1"/>
    </source>
</evidence>
<sequence length="61" mass="6718">MSTDLKSYLVAVATEPDLFSEFVLDPRGAAERAGLSDDEIAILLSRDQNLIYTRLRGDCGQ</sequence>
<dbReference type="RefSeq" id="WP_153240509.1">
    <property type="nucleotide sequence ID" value="NZ_CP036422.1"/>
</dbReference>
<dbReference type="Proteomes" id="UP000326287">
    <property type="component" value="Chromosome"/>
</dbReference>
<evidence type="ECO:0008006" key="3">
    <source>
        <dbReference type="Google" id="ProtNLM"/>
    </source>
</evidence>
<protein>
    <recommendedName>
        <fullName evidence="3">Extradiol ring-cleavage dioxygenase LigAB LigA subunit domain-containing protein</fullName>
    </recommendedName>
</protein>
<reference evidence="1 2" key="1">
    <citation type="submission" date="2019-02" db="EMBL/GenBank/DDBJ databases">
        <authorList>
            <person name="Li S.-H."/>
        </authorList>
    </citation>
    <scope>NUCLEOTIDE SEQUENCE [LARGE SCALE GENOMIC DNA]</scope>
    <source>
        <strain evidence="1 2">IMCC14385</strain>
    </source>
</reference>
<evidence type="ECO:0000313" key="2">
    <source>
        <dbReference type="Proteomes" id="UP000326287"/>
    </source>
</evidence>